<evidence type="ECO:0000313" key="2">
    <source>
        <dbReference type="EMBL" id="GGG25502.1"/>
    </source>
</evidence>
<dbReference type="EMBL" id="BMKS01000003">
    <property type="protein sequence ID" value="GGG25502.1"/>
    <property type="molecule type" value="Genomic_DNA"/>
</dbReference>
<feature type="region of interest" description="Disordered" evidence="1">
    <location>
        <begin position="68"/>
        <end position="96"/>
    </location>
</feature>
<accession>A0A8J2Z9E0</accession>
<organism evidence="2 3">
    <name type="scientific">Caldovatus sediminis</name>
    <dbReference type="NCBI Taxonomy" id="2041189"/>
    <lineage>
        <taxon>Bacteria</taxon>
        <taxon>Pseudomonadati</taxon>
        <taxon>Pseudomonadota</taxon>
        <taxon>Alphaproteobacteria</taxon>
        <taxon>Acetobacterales</taxon>
        <taxon>Roseomonadaceae</taxon>
        <taxon>Caldovatus</taxon>
    </lineage>
</organism>
<dbReference type="RefSeq" id="WP_188899096.1">
    <property type="nucleotide sequence ID" value="NZ_BMKS01000003.1"/>
</dbReference>
<evidence type="ECO:0000256" key="1">
    <source>
        <dbReference type="SAM" id="MobiDB-lite"/>
    </source>
</evidence>
<dbReference type="Proteomes" id="UP000597507">
    <property type="component" value="Unassembled WGS sequence"/>
</dbReference>
<protein>
    <submittedName>
        <fullName evidence="2">Uncharacterized protein</fullName>
    </submittedName>
</protein>
<comment type="caution">
    <text evidence="2">The sequence shown here is derived from an EMBL/GenBank/DDBJ whole genome shotgun (WGS) entry which is preliminary data.</text>
</comment>
<dbReference type="AlphaFoldDB" id="A0A8J2Z9E0"/>
<proteinExistence type="predicted"/>
<reference evidence="2 3" key="1">
    <citation type="journal article" date="2014" name="Int. J. Syst. Evol. Microbiol.">
        <title>Complete genome sequence of Corynebacterium casei LMG S-19264T (=DSM 44701T), isolated from a smear-ripened cheese.</title>
        <authorList>
            <consortium name="US DOE Joint Genome Institute (JGI-PGF)"/>
            <person name="Walter F."/>
            <person name="Albersmeier A."/>
            <person name="Kalinowski J."/>
            <person name="Ruckert C."/>
        </authorList>
    </citation>
    <scope>NUCLEOTIDE SEQUENCE [LARGE SCALE GENOMIC DNA]</scope>
    <source>
        <strain evidence="2 3">CGMCC 1.16330</strain>
    </source>
</reference>
<name>A0A8J2Z9E0_9PROT</name>
<sequence>MAEIRTILFADGMLDATVANGVARITLAQSGPEGKPMPAGQLCVPLVQLPTLANGLVNLLRQVEARAKEAQQQRQAAAPESDSIAVPPPGAFRFQS</sequence>
<gene>
    <name evidence="2" type="ORF">GCM10010964_11860</name>
</gene>
<keyword evidence="3" id="KW-1185">Reference proteome</keyword>
<evidence type="ECO:0000313" key="3">
    <source>
        <dbReference type="Proteomes" id="UP000597507"/>
    </source>
</evidence>